<organism evidence="1 2">
    <name type="scientific">Marisediminitalea aggregata</name>
    <dbReference type="NCBI Taxonomy" id="634436"/>
    <lineage>
        <taxon>Bacteria</taxon>
        <taxon>Pseudomonadati</taxon>
        <taxon>Pseudomonadota</taxon>
        <taxon>Gammaproteobacteria</taxon>
        <taxon>Alteromonadales</taxon>
        <taxon>Alteromonadaceae</taxon>
        <taxon>Marisediminitalea</taxon>
    </lineage>
</organism>
<sequence length="76" mass="8367">MFAASVEMRPLADNSGIVLFDSCLNQTHLLRFTSDANHASTFSPPFTSDEFSVFFGAESGTLDVLVSRKLVIPFEH</sequence>
<dbReference type="EMBL" id="FQWD01000004">
    <property type="protein sequence ID" value="SHG64310.1"/>
    <property type="molecule type" value="Genomic_DNA"/>
</dbReference>
<evidence type="ECO:0000313" key="2">
    <source>
        <dbReference type="Proteomes" id="UP000184520"/>
    </source>
</evidence>
<reference evidence="2" key="1">
    <citation type="submission" date="2016-11" db="EMBL/GenBank/DDBJ databases">
        <authorList>
            <person name="Varghese N."/>
            <person name="Submissions S."/>
        </authorList>
    </citation>
    <scope>NUCLEOTIDE SEQUENCE [LARGE SCALE GENOMIC DNA]</scope>
    <source>
        <strain evidence="2">CGMCC 1.8995</strain>
    </source>
</reference>
<gene>
    <name evidence="1" type="ORF">SAMN05216361_2658</name>
</gene>
<dbReference type="Proteomes" id="UP000184520">
    <property type="component" value="Unassembled WGS sequence"/>
</dbReference>
<proteinExistence type="predicted"/>
<keyword evidence="2" id="KW-1185">Reference proteome</keyword>
<protein>
    <submittedName>
        <fullName evidence="1">Uncharacterized protein</fullName>
    </submittedName>
</protein>
<name>A0A1M5LH94_9ALTE</name>
<dbReference type="STRING" id="634436.SAMN05216361_2658"/>
<accession>A0A1M5LH94</accession>
<dbReference type="AlphaFoldDB" id="A0A1M5LH94"/>
<evidence type="ECO:0000313" key="1">
    <source>
        <dbReference type="EMBL" id="SHG64310.1"/>
    </source>
</evidence>